<protein>
    <recommendedName>
        <fullName evidence="2">UPF0235 protein SAMN02745157_4042</fullName>
    </recommendedName>
</protein>
<dbReference type="AlphaFoldDB" id="A0A1M5IYA5"/>
<sequence>MSGAAFARAEAGGILLDIRLTPRGGRDTLDGIATLADGRIVLLARVRAVPEKGAANTALATLVADQFGLPKSSVSVVSGHTARLKTLRIAGEPAVLLARAAELPPEREVQWL</sequence>
<evidence type="ECO:0000313" key="4">
    <source>
        <dbReference type="Proteomes" id="UP000184485"/>
    </source>
</evidence>
<organism evidence="3 4">
    <name type="scientific">Kaistia soli DSM 19436</name>
    <dbReference type="NCBI Taxonomy" id="1122133"/>
    <lineage>
        <taxon>Bacteria</taxon>
        <taxon>Pseudomonadati</taxon>
        <taxon>Pseudomonadota</taxon>
        <taxon>Alphaproteobacteria</taxon>
        <taxon>Hyphomicrobiales</taxon>
        <taxon>Kaistiaceae</taxon>
        <taxon>Kaistia</taxon>
    </lineage>
</organism>
<dbReference type="Proteomes" id="UP000184485">
    <property type="component" value="Unassembled WGS sequence"/>
</dbReference>
<name>A0A1M5IYA5_9HYPH</name>
<proteinExistence type="inferred from homology"/>
<dbReference type="OrthoDB" id="9801972at2"/>
<evidence type="ECO:0000256" key="2">
    <source>
        <dbReference type="HAMAP-Rule" id="MF_00634"/>
    </source>
</evidence>
<dbReference type="Pfam" id="PF02594">
    <property type="entry name" value="DUF167"/>
    <property type="match status" value="1"/>
</dbReference>
<accession>A0A1M5IYA5</accession>
<dbReference type="HAMAP" id="MF_00634">
    <property type="entry name" value="UPF0235"/>
    <property type="match status" value="1"/>
</dbReference>
<dbReference type="STRING" id="1122133.SAMN02745157_4042"/>
<evidence type="ECO:0000256" key="1">
    <source>
        <dbReference type="ARBA" id="ARBA00010364"/>
    </source>
</evidence>
<keyword evidence="4" id="KW-1185">Reference proteome</keyword>
<dbReference type="EMBL" id="FQUP01000004">
    <property type="protein sequence ID" value="SHG33302.1"/>
    <property type="molecule type" value="Genomic_DNA"/>
</dbReference>
<dbReference type="InterPro" id="IPR003746">
    <property type="entry name" value="DUF167"/>
</dbReference>
<dbReference type="Gene3D" id="3.30.1200.10">
    <property type="entry name" value="YggU-like"/>
    <property type="match status" value="1"/>
</dbReference>
<reference evidence="3 4" key="1">
    <citation type="submission" date="2016-11" db="EMBL/GenBank/DDBJ databases">
        <authorList>
            <person name="Jaros S."/>
            <person name="Januszkiewicz K."/>
            <person name="Wedrychowicz H."/>
        </authorList>
    </citation>
    <scope>NUCLEOTIDE SEQUENCE [LARGE SCALE GENOMIC DNA]</scope>
    <source>
        <strain evidence="3 4">DSM 19436</strain>
    </source>
</reference>
<dbReference type="SMART" id="SM01152">
    <property type="entry name" value="DUF167"/>
    <property type="match status" value="1"/>
</dbReference>
<dbReference type="NCBIfam" id="TIGR00251">
    <property type="entry name" value="DUF167 family protein"/>
    <property type="match status" value="1"/>
</dbReference>
<evidence type="ECO:0000313" key="3">
    <source>
        <dbReference type="EMBL" id="SHG33302.1"/>
    </source>
</evidence>
<gene>
    <name evidence="3" type="ORF">SAMN02745157_4042</name>
</gene>
<dbReference type="NCBIfam" id="NF002348">
    <property type="entry name" value="PRK01310.1"/>
    <property type="match status" value="1"/>
</dbReference>
<dbReference type="SUPFAM" id="SSF69786">
    <property type="entry name" value="YggU-like"/>
    <property type="match status" value="1"/>
</dbReference>
<dbReference type="RefSeq" id="WP_073056466.1">
    <property type="nucleotide sequence ID" value="NZ_FQUP01000004.1"/>
</dbReference>
<dbReference type="InterPro" id="IPR036591">
    <property type="entry name" value="YggU-like_sf"/>
</dbReference>
<comment type="similarity">
    <text evidence="1 2">Belongs to the UPF0235 family.</text>
</comment>